<feature type="repeat" description="WD" evidence="3">
    <location>
        <begin position="291"/>
        <end position="330"/>
    </location>
</feature>
<dbReference type="Ensembl" id="ENSSFOT00015037797.2">
    <property type="protein sequence ID" value="ENSSFOP00015037386.2"/>
    <property type="gene ID" value="ENSSFOG00015023794.2"/>
</dbReference>
<dbReference type="InterPro" id="IPR015943">
    <property type="entry name" value="WD40/YVTN_repeat-like_dom_sf"/>
</dbReference>
<protein>
    <submittedName>
        <fullName evidence="4">WD repeat domain 86</fullName>
    </submittedName>
</protein>
<feature type="repeat" description="WD" evidence="3">
    <location>
        <begin position="113"/>
        <end position="152"/>
    </location>
</feature>
<evidence type="ECO:0000313" key="4">
    <source>
        <dbReference type="Ensembl" id="ENSSFOP00015037386.2"/>
    </source>
</evidence>
<feature type="repeat" description="WD" evidence="3">
    <location>
        <begin position="249"/>
        <end position="290"/>
    </location>
</feature>
<dbReference type="PRINTS" id="PR00320">
    <property type="entry name" value="GPROTEINBRPT"/>
</dbReference>
<dbReference type="CDD" id="cd00200">
    <property type="entry name" value="WD40"/>
    <property type="match status" value="1"/>
</dbReference>
<dbReference type="SMART" id="SM00320">
    <property type="entry name" value="WD40"/>
    <property type="match status" value="8"/>
</dbReference>
<dbReference type="PROSITE" id="PS00678">
    <property type="entry name" value="WD_REPEATS_1"/>
    <property type="match status" value="2"/>
</dbReference>
<dbReference type="SUPFAM" id="SSF63829">
    <property type="entry name" value="Calcium-dependent phosphotriesterase"/>
    <property type="match status" value="1"/>
</dbReference>
<keyword evidence="5" id="KW-1185">Reference proteome</keyword>
<reference evidence="4 5" key="1">
    <citation type="submission" date="2019-04" db="EMBL/GenBank/DDBJ databases">
        <authorList>
            <consortium name="Wellcome Sanger Institute Data Sharing"/>
        </authorList>
    </citation>
    <scope>NUCLEOTIDE SEQUENCE [LARGE SCALE GENOMIC DNA]</scope>
</reference>
<dbReference type="InterPro" id="IPR020472">
    <property type="entry name" value="WD40_PAC1"/>
</dbReference>
<dbReference type="InterPro" id="IPR001680">
    <property type="entry name" value="WD40_rpt"/>
</dbReference>
<dbReference type="Gene3D" id="2.130.10.10">
    <property type="entry name" value="YVTN repeat-like/Quinoprotein amine dehydrogenase"/>
    <property type="match status" value="3"/>
</dbReference>
<accession>A0A8C9ST58</accession>
<dbReference type="AlphaFoldDB" id="A0A8C9ST58"/>
<dbReference type="GeneTree" id="ENSGT00940000161049"/>
<dbReference type="PANTHER" id="PTHR44489:SF11">
    <property type="entry name" value="WD REPEAT DOMAIN 86"/>
    <property type="match status" value="1"/>
</dbReference>
<organism evidence="4 5">
    <name type="scientific">Scleropages formosus</name>
    <name type="common">Asian bonytongue</name>
    <name type="synonym">Osteoglossum formosum</name>
    <dbReference type="NCBI Taxonomy" id="113540"/>
    <lineage>
        <taxon>Eukaryota</taxon>
        <taxon>Metazoa</taxon>
        <taxon>Chordata</taxon>
        <taxon>Craniata</taxon>
        <taxon>Vertebrata</taxon>
        <taxon>Euteleostomi</taxon>
        <taxon>Actinopterygii</taxon>
        <taxon>Neopterygii</taxon>
        <taxon>Teleostei</taxon>
        <taxon>Osteoglossocephala</taxon>
        <taxon>Osteoglossomorpha</taxon>
        <taxon>Osteoglossiformes</taxon>
        <taxon>Osteoglossidae</taxon>
        <taxon>Scleropages</taxon>
    </lineage>
</organism>
<name>A0A8C9ST58_SCLFO</name>
<evidence type="ECO:0000313" key="5">
    <source>
        <dbReference type="Proteomes" id="UP000694397"/>
    </source>
</evidence>
<dbReference type="Proteomes" id="UP000694397">
    <property type="component" value="Chromosome 7"/>
</dbReference>
<dbReference type="OrthoDB" id="674604at2759"/>
<reference evidence="4" key="3">
    <citation type="submission" date="2025-09" db="UniProtKB">
        <authorList>
            <consortium name="Ensembl"/>
        </authorList>
    </citation>
    <scope>IDENTIFICATION</scope>
</reference>
<dbReference type="InterPro" id="IPR044715">
    <property type="entry name" value="WDR86-like"/>
</dbReference>
<dbReference type="PROSITE" id="PS50082">
    <property type="entry name" value="WD_REPEATS_2"/>
    <property type="match status" value="5"/>
</dbReference>
<feature type="repeat" description="WD" evidence="3">
    <location>
        <begin position="371"/>
        <end position="403"/>
    </location>
</feature>
<keyword evidence="1 3" id="KW-0853">WD repeat</keyword>
<reference evidence="4" key="2">
    <citation type="submission" date="2025-08" db="UniProtKB">
        <authorList>
            <consortium name="Ensembl"/>
        </authorList>
    </citation>
    <scope>IDENTIFICATION</scope>
</reference>
<dbReference type="PANTHER" id="PTHR44489">
    <property type="match status" value="1"/>
</dbReference>
<dbReference type="Pfam" id="PF00400">
    <property type="entry name" value="WD40"/>
    <property type="match status" value="8"/>
</dbReference>
<keyword evidence="2" id="KW-0677">Repeat</keyword>
<evidence type="ECO:0000256" key="3">
    <source>
        <dbReference type="PROSITE-ProRule" id="PRU00221"/>
    </source>
</evidence>
<evidence type="ECO:0000256" key="1">
    <source>
        <dbReference type="ARBA" id="ARBA00022574"/>
    </source>
</evidence>
<dbReference type="SUPFAM" id="SSF50978">
    <property type="entry name" value="WD40 repeat-like"/>
    <property type="match status" value="1"/>
</dbReference>
<sequence>MRSRRFACQLSRPSRAKRRRIQHERVAFLVLARGLQTPSHLWRRTRAQMRIPAAEGMGSGGSRAPRLRRVCAEHRGGINWLSVSPDGKRVLTCSEDGTARVWWTSGPRCYALLQGHESYVTHGQLEDDAAYTCSADHTVRRWDVDTGLCMHVFRGHTSTVNRLLVAGGCVFSGSYDRTARCWSPDSGWQLQEFRGHRNSVLVLAHFAGHAVMPGFESDSEEDRNFLVTGSTDCTARLWLVSDGRCCLTLRGHKGAVLCMVLDTLRRVLFTGSMDNTVRSWDLATGDQICIFQDHQGSVICLELVDRHLYSGSTDRTVKCWLVASGECVRTLKAHRHTVSALQYHKGILFTGSGDSCARAFETSSGVLKKIFKGHKFIINCLQVCDQMLYTASHDCTMRTWDVEGLCGGESLKTWSCTHRAVHSNPRGSAATLANAQLHGDVQPGASLEECVEEATERKMMEHEERVEQRCWKGWRSRCVCIQLGCGAFAGKLLFGPYGVLSIAGRQKGRLLNLLLLEQRELLEGSMGSRQHNLGTGYDLINLGWVRVISPMIHPGANRKICVVTVQTDRRWGEIRTVRALAGVKTHAQQAARELWSAGSTRRTTASHQIS</sequence>
<dbReference type="PROSITE" id="PS50294">
    <property type="entry name" value="WD_REPEATS_REGION"/>
    <property type="match status" value="2"/>
</dbReference>
<feature type="repeat" description="WD" evidence="3">
    <location>
        <begin position="71"/>
        <end position="102"/>
    </location>
</feature>
<proteinExistence type="predicted"/>
<evidence type="ECO:0000256" key="2">
    <source>
        <dbReference type="ARBA" id="ARBA00022737"/>
    </source>
</evidence>
<dbReference type="InterPro" id="IPR019775">
    <property type="entry name" value="WD40_repeat_CS"/>
</dbReference>
<gene>
    <name evidence="4" type="primary">WDR86</name>
</gene>
<dbReference type="InterPro" id="IPR036322">
    <property type="entry name" value="WD40_repeat_dom_sf"/>
</dbReference>